<dbReference type="Proteomes" id="UP001209713">
    <property type="component" value="Unassembled WGS sequence"/>
</dbReference>
<dbReference type="SUPFAM" id="SSF53850">
    <property type="entry name" value="Periplasmic binding protein-like II"/>
    <property type="match status" value="1"/>
</dbReference>
<dbReference type="PANTHER" id="PTHR30579:SF7">
    <property type="entry name" value="HTH-TYPE TRANSCRIPTIONAL REGULATOR LRHA-RELATED"/>
    <property type="match status" value="1"/>
</dbReference>
<dbReference type="Gene3D" id="3.40.190.290">
    <property type="match status" value="1"/>
</dbReference>
<evidence type="ECO:0000256" key="2">
    <source>
        <dbReference type="ARBA" id="ARBA00023015"/>
    </source>
</evidence>
<keyword evidence="4" id="KW-0804">Transcription</keyword>
<reference evidence="6 7" key="1">
    <citation type="submission" date="2022-10" db="EMBL/GenBank/DDBJ databases">
        <title>Marinomonas transparenta sp. nov. and Marinomonas sargassi sp. nov., isolated from marine alga (Sargassum natans (L.) Gaillon).</title>
        <authorList>
            <person name="Wang Y."/>
        </authorList>
    </citation>
    <scope>NUCLEOTIDE SEQUENCE [LARGE SCALE GENOMIC DNA]</scope>
    <source>
        <strain evidence="6 7">C2222</strain>
    </source>
</reference>
<sequence>MITFKQMEALYWISELGNFELAAQKLHTTQSAVSKRINELEVIFGMSIFDRSRRSARLTEKGHELLPMAKELIELRDKTIECMASPTVLHKRFRIGVTELTALTWLPNLVNLIKQNYPKIIIESHVELSSVLFEKMDNDLLDFIIAPDVQKSLRFKIHTLSTVENAWMCTPDYTENKDTIELRDISQFNVLTQGTPSGTGLIYDQWLAQHKSAPSQTLISHNLITQIGLTLSGFGITYLPLNAMSSLIENNQLKVLNIVPKLPAIQYAAIHSSDRNSQIYQDVADYAQQTCDFSHFLLTPC</sequence>
<keyword evidence="2" id="KW-0805">Transcription regulation</keyword>
<dbReference type="RefSeq" id="WP_263531044.1">
    <property type="nucleotide sequence ID" value="NZ_JAOVZB010000005.1"/>
</dbReference>
<dbReference type="InterPro" id="IPR005119">
    <property type="entry name" value="LysR_subst-bd"/>
</dbReference>
<dbReference type="Pfam" id="PF00126">
    <property type="entry name" value="HTH_1"/>
    <property type="match status" value="1"/>
</dbReference>
<dbReference type="SUPFAM" id="SSF46785">
    <property type="entry name" value="Winged helix' DNA-binding domain"/>
    <property type="match status" value="1"/>
</dbReference>
<dbReference type="InterPro" id="IPR050176">
    <property type="entry name" value="LTTR"/>
</dbReference>
<keyword evidence="7" id="KW-1185">Reference proteome</keyword>
<evidence type="ECO:0000256" key="4">
    <source>
        <dbReference type="ARBA" id="ARBA00023163"/>
    </source>
</evidence>
<dbReference type="Gene3D" id="1.10.10.10">
    <property type="entry name" value="Winged helix-like DNA-binding domain superfamily/Winged helix DNA-binding domain"/>
    <property type="match status" value="1"/>
</dbReference>
<dbReference type="Pfam" id="PF03466">
    <property type="entry name" value="LysR_substrate"/>
    <property type="match status" value="1"/>
</dbReference>
<organism evidence="6 7">
    <name type="scientific">Marinomonas sargassi</name>
    <dbReference type="NCBI Taxonomy" id="2984494"/>
    <lineage>
        <taxon>Bacteria</taxon>
        <taxon>Pseudomonadati</taxon>
        <taxon>Pseudomonadota</taxon>
        <taxon>Gammaproteobacteria</taxon>
        <taxon>Oceanospirillales</taxon>
        <taxon>Oceanospirillaceae</taxon>
        <taxon>Marinomonas</taxon>
    </lineage>
</organism>
<keyword evidence="3" id="KW-0238">DNA-binding</keyword>
<name>A0ABT2YUY1_9GAMM</name>
<evidence type="ECO:0000256" key="1">
    <source>
        <dbReference type="ARBA" id="ARBA00009437"/>
    </source>
</evidence>
<evidence type="ECO:0000313" key="7">
    <source>
        <dbReference type="Proteomes" id="UP001209713"/>
    </source>
</evidence>
<dbReference type="EMBL" id="JAOVZB010000005">
    <property type="protein sequence ID" value="MCV2403668.1"/>
    <property type="molecule type" value="Genomic_DNA"/>
</dbReference>
<evidence type="ECO:0000259" key="5">
    <source>
        <dbReference type="PROSITE" id="PS50931"/>
    </source>
</evidence>
<dbReference type="PRINTS" id="PR00039">
    <property type="entry name" value="HTHLYSR"/>
</dbReference>
<accession>A0ABT2YUY1</accession>
<dbReference type="InterPro" id="IPR036388">
    <property type="entry name" value="WH-like_DNA-bd_sf"/>
</dbReference>
<protein>
    <submittedName>
        <fullName evidence="6">LysR family transcriptional regulator</fullName>
    </submittedName>
</protein>
<proteinExistence type="inferred from homology"/>
<dbReference type="PANTHER" id="PTHR30579">
    <property type="entry name" value="TRANSCRIPTIONAL REGULATOR"/>
    <property type="match status" value="1"/>
</dbReference>
<evidence type="ECO:0000313" key="6">
    <source>
        <dbReference type="EMBL" id="MCV2403668.1"/>
    </source>
</evidence>
<evidence type="ECO:0000256" key="3">
    <source>
        <dbReference type="ARBA" id="ARBA00023125"/>
    </source>
</evidence>
<dbReference type="PROSITE" id="PS50931">
    <property type="entry name" value="HTH_LYSR"/>
    <property type="match status" value="1"/>
</dbReference>
<dbReference type="InterPro" id="IPR036390">
    <property type="entry name" value="WH_DNA-bd_sf"/>
</dbReference>
<dbReference type="CDD" id="cd05466">
    <property type="entry name" value="PBP2_LTTR_substrate"/>
    <property type="match status" value="1"/>
</dbReference>
<dbReference type="InterPro" id="IPR000847">
    <property type="entry name" value="LysR_HTH_N"/>
</dbReference>
<comment type="caution">
    <text evidence="6">The sequence shown here is derived from an EMBL/GenBank/DDBJ whole genome shotgun (WGS) entry which is preliminary data.</text>
</comment>
<feature type="domain" description="HTH lysR-type" evidence="5">
    <location>
        <begin position="2"/>
        <end position="59"/>
    </location>
</feature>
<comment type="similarity">
    <text evidence="1">Belongs to the LysR transcriptional regulatory family.</text>
</comment>
<gene>
    <name evidence="6" type="ORF">OFY17_12375</name>
</gene>